<evidence type="ECO:0000313" key="3">
    <source>
        <dbReference type="EMBL" id="KAK3605700.1"/>
    </source>
</evidence>
<evidence type="ECO:0000313" key="4">
    <source>
        <dbReference type="Proteomes" id="UP001195483"/>
    </source>
</evidence>
<organism evidence="3 4">
    <name type="scientific">Potamilus streckersoni</name>
    <dbReference type="NCBI Taxonomy" id="2493646"/>
    <lineage>
        <taxon>Eukaryota</taxon>
        <taxon>Metazoa</taxon>
        <taxon>Spiralia</taxon>
        <taxon>Lophotrochozoa</taxon>
        <taxon>Mollusca</taxon>
        <taxon>Bivalvia</taxon>
        <taxon>Autobranchia</taxon>
        <taxon>Heteroconchia</taxon>
        <taxon>Palaeoheterodonta</taxon>
        <taxon>Unionida</taxon>
        <taxon>Unionoidea</taxon>
        <taxon>Unionidae</taxon>
        <taxon>Ambleminae</taxon>
        <taxon>Lampsilini</taxon>
        <taxon>Potamilus</taxon>
    </lineage>
</organism>
<reference evidence="3" key="3">
    <citation type="submission" date="2023-05" db="EMBL/GenBank/DDBJ databases">
        <authorList>
            <person name="Smith C.H."/>
        </authorList>
    </citation>
    <scope>NUCLEOTIDE SEQUENCE</scope>
    <source>
        <strain evidence="3">CHS0354</strain>
        <tissue evidence="3">Mantle</tissue>
    </source>
</reference>
<feature type="region of interest" description="Disordered" evidence="1">
    <location>
        <begin position="405"/>
        <end position="443"/>
    </location>
</feature>
<reference evidence="3" key="1">
    <citation type="journal article" date="2021" name="Genome Biol. Evol.">
        <title>A High-Quality Reference Genome for a Parasitic Bivalve with Doubly Uniparental Inheritance (Bivalvia: Unionida).</title>
        <authorList>
            <person name="Smith C.H."/>
        </authorList>
    </citation>
    <scope>NUCLEOTIDE SEQUENCE</scope>
    <source>
        <strain evidence="3">CHS0354</strain>
    </source>
</reference>
<accession>A0AAE0W9Y5</accession>
<reference evidence="3" key="2">
    <citation type="journal article" date="2021" name="Genome Biol. Evol.">
        <title>Developing a high-quality reference genome for a parasitic bivalve with doubly uniparental inheritance (Bivalvia: Unionida).</title>
        <authorList>
            <person name="Smith C.H."/>
        </authorList>
    </citation>
    <scope>NUCLEOTIDE SEQUENCE</scope>
    <source>
        <strain evidence="3">CHS0354</strain>
        <tissue evidence="3">Mantle</tissue>
    </source>
</reference>
<keyword evidence="4" id="KW-1185">Reference proteome</keyword>
<feature type="chain" id="PRO_5042183705" evidence="2">
    <location>
        <begin position="21"/>
        <end position="659"/>
    </location>
</feature>
<proteinExistence type="predicted"/>
<name>A0AAE0W9Y5_9BIVA</name>
<feature type="region of interest" description="Disordered" evidence="1">
    <location>
        <begin position="311"/>
        <end position="335"/>
    </location>
</feature>
<feature type="compositionally biased region" description="Low complexity" evidence="1">
    <location>
        <begin position="405"/>
        <end position="419"/>
    </location>
</feature>
<evidence type="ECO:0000256" key="2">
    <source>
        <dbReference type="SAM" id="SignalP"/>
    </source>
</evidence>
<feature type="region of interest" description="Disordered" evidence="1">
    <location>
        <begin position="361"/>
        <end position="380"/>
    </location>
</feature>
<gene>
    <name evidence="3" type="ORF">CHS0354_013497</name>
</gene>
<dbReference type="EMBL" id="JAEAOA010000820">
    <property type="protein sequence ID" value="KAK3605700.1"/>
    <property type="molecule type" value="Genomic_DNA"/>
</dbReference>
<feature type="region of interest" description="Disordered" evidence="1">
    <location>
        <begin position="196"/>
        <end position="218"/>
    </location>
</feature>
<protein>
    <submittedName>
        <fullName evidence="3">Uncharacterized protein</fullName>
    </submittedName>
</protein>
<dbReference type="AlphaFoldDB" id="A0AAE0W9Y5"/>
<feature type="region of interest" description="Disordered" evidence="1">
    <location>
        <begin position="575"/>
        <end position="621"/>
    </location>
</feature>
<comment type="caution">
    <text evidence="3">The sequence shown here is derived from an EMBL/GenBank/DDBJ whole genome shotgun (WGS) entry which is preliminary data.</text>
</comment>
<dbReference type="Proteomes" id="UP001195483">
    <property type="component" value="Unassembled WGS sequence"/>
</dbReference>
<feature type="compositionally biased region" description="Low complexity" evidence="1">
    <location>
        <begin position="196"/>
        <end position="205"/>
    </location>
</feature>
<sequence length="659" mass="71769">MAKLAGSLCVLMCVICVSECLPWFYPGFAMPASGPYMLPPFQPNFLFAPHSHSSFEPTGSIGHGPLLEPGKVMHLSRPTTLIRTHGIHNLSLTLIRLPNNVAPAKPTAAEHSIGSSTTISPAQRSISSFDGQSLNTENTMQNLPQRNISIKIPVAHQQPIVPTSIFIQSHRSHPVARQVPQRTVVSLSVLPSVQSTSAKQTSSASFPQETVRGHDISQQTRSLGDQTEMLMQQIEKQKSLLAQPGRMPVLQTPVLTLNISLQDLLRIWEAMELERQNNELPVSVPRRQVSSNLQEASVPFVSQMSSGTDIGSLNNDFAQPLPTSSPLQETPVLSSRSNNKINVQSRSASVAEQFFSATSAPLHDVPSPIKSRRPSTKIRGQSGSANITVQFLSPTSATLQEVQGSVSSPWSSSGERGQSGATDTSIHILSPTPVHLQDANRPVISPRFNTRIRNQPGSEGDARQFVSPTLVSLQEVHEHVTSPWPSTRERGHPSSANTGSNFLQDVQEPALPHWSDNRILPSLSSSLRQEFSKPMISSGPNHRDTGQSGSRDTAVKFLSPKAASRQDVQEPVARDINHSGSPDIHVGSFSPNDRPTGGGAEMEQEDPIGGEEPPSISTQSSNINERQLLISRHIRICIVYADHSNYLNLWFSKLCMAKR</sequence>
<evidence type="ECO:0000256" key="1">
    <source>
        <dbReference type="SAM" id="MobiDB-lite"/>
    </source>
</evidence>
<feature type="region of interest" description="Disordered" evidence="1">
    <location>
        <begin position="532"/>
        <end position="552"/>
    </location>
</feature>
<feature type="signal peptide" evidence="2">
    <location>
        <begin position="1"/>
        <end position="20"/>
    </location>
</feature>
<keyword evidence="2" id="KW-0732">Signal</keyword>
<feature type="region of interest" description="Disordered" evidence="1">
    <location>
        <begin position="478"/>
        <end position="501"/>
    </location>
</feature>